<evidence type="ECO:0000313" key="2">
    <source>
        <dbReference type="Proteomes" id="UP000594342"/>
    </source>
</evidence>
<comment type="caution">
    <text evidence="1">The sequence shown here is derived from an EMBL/GenBank/DDBJ whole genome shotgun (WGS) entry which is preliminary data.</text>
</comment>
<dbReference type="Proteomes" id="UP000594342">
    <property type="component" value="Unassembled WGS sequence"/>
</dbReference>
<dbReference type="EMBL" id="UPSH01000001">
    <property type="protein sequence ID" value="VBB18600.1"/>
    <property type="molecule type" value="Genomic_DNA"/>
</dbReference>
<name>A0A5K0UA81_9VIRU</name>
<gene>
    <name evidence="1" type="ORF">YASMINEVIRUS_1063</name>
</gene>
<reference evidence="1 2" key="1">
    <citation type="submission" date="2018-10" db="EMBL/GenBank/DDBJ databases">
        <authorList>
            <consortium name="IHU Genomes"/>
        </authorList>
    </citation>
    <scope>NUCLEOTIDE SEQUENCE [LARGE SCALE GENOMIC DNA]</scope>
    <source>
        <strain evidence="1 2">A1</strain>
    </source>
</reference>
<organism evidence="1 2">
    <name type="scientific">Yasminevirus sp. GU-2018</name>
    <dbReference type="NCBI Taxonomy" id="2420051"/>
    <lineage>
        <taxon>Viruses</taxon>
        <taxon>Varidnaviria</taxon>
        <taxon>Bamfordvirae</taxon>
        <taxon>Nucleocytoviricota</taxon>
        <taxon>Megaviricetes</taxon>
        <taxon>Imitervirales</taxon>
        <taxon>Mimiviridae</taxon>
        <taxon>Klosneuvirinae</taxon>
        <taxon>Yasminevirus</taxon>
        <taxon>Yasminevirus saudimassiliense</taxon>
    </lineage>
</organism>
<protein>
    <submittedName>
        <fullName evidence="1">Uncharacterized protein</fullName>
    </submittedName>
</protein>
<sequence>MIIHLVLILLIIILLCNSITFNTIYRCPKYPLKIKYVRASRLPGKQFTERVGIDTLNIKLDRDVPCGLYKLTTTYGKGVMFVGSANSRLAYLNMDNMDVLSGVNLLDMWDIQRLESEDNGFIQTYNRGCCN</sequence>
<evidence type="ECO:0000313" key="1">
    <source>
        <dbReference type="EMBL" id="VBB18600.1"/>
    </source>
</evidence>
<accession>A0A5K0UA81</accession>
<proteinExistence type="predicted"/>
<keyword evidence="2" id="KW-1185">Reference proteome</keyword>